<keyword evidence="3" id="KW-1185">Reference proteome</keyword>
<name>A0A1V6LY40_9BACT</name>
<evidence type="ECO:0000313" key="2">
    <source>
        <dbReference type="EMBL" id="OQD45058.1"/>
    </source>
</evidence>
<feature type="compositionally biased region" description="Polar residues" evidence="1">
    <location>
        <begin position="1"/>
        <end position="22"/>
    </location>
</feature>
<feature type="compositionally biased region" description="Basic and acidic residues" evidence="1">
    <location>
        <begin position="23"/>
        <end position="33"/>
    </location>
</feature>
<dbReference type="EMBL" id="MJUW02000108">
    <property type="protein sequence ID" value="OQD45058.1"/>
    <property type="molecule type" value="Genomic_DNA"/>
</dbReference>
<dbReference type="RefSeq" id="WP_070067802.1">
    <property type="nucleotide sequence ID" value="NZ_MJUW02000108.1"/>
</dbReference>
<organism evidence="2 3">
    <name type="scientific">Candidatus Brocadia sapporoensis</name>
    <dbReference type="NCBI Taxonomy" id="392547"/>
    <lineage>
        <taxon>Bacteria</taxon>
        <taxon>Pseudomonadati</taxon>
        <taxon>Planctomycetota</taxon>
        <taxon>Candidatus Brocadiia</taxon>
        <taxon>Candidatus Brocadiales</taxon>
        <taxon>Candidatus Brocadiaceae</taxon>
        <taxon>Candidatus Brocadia</taxon>
    </lineage>
</organism>
<reference evidence="2 3" key="1">
    <citation type="journal article" date="2016" name="Genome Announc.">
        <title>Draft Genome Sequence of the Anaerobic Ammonium-Oxidizing Bacterium 'Candidatus Brocadia sp. 40'.</title>
        <authorList>
            <person name="Ali M."/>
            <person name="Haroon M.F."/>
            <person name="Narita Y."/>
            <person name="Zhang L."/>
            <person name="Rangel Shaw D."/>
            <person name="Okabe S."/>
            <person name="Saikaly P.E."/>
        </authorList>
    </citation>
    <scope>NUCLEOTIDE SEQUENCE [LARGE SCALE GENOMIC DNA]</scope>
    <source>
        <strain evidence="2 3">40</strain>
    </source>
</reference>
<protein>
    <submittedName>
        <fullName evidence="2">Uncharacterized protein</fullName>
    </submittedName>
</protein>
<gene>
    <name evidence="2" type="ORF">BIY37_10690</name>
</gene>
<feature type="region of interest" description="Disordered" evidence="1">
    <location>
        <begin position="1"/>
        <end position="33"/>
    </location>
</feature>
<sequence>MNEAKNTNPKGQSSKRSVSGQRPQKEKLKPSDIQAKYDVDIKPALSLIKKIDDILGEIELKPIKSFEKNEQGKLLHAYEKLIFLMVREINNSRR</sequence>
<proteinExistence type="predicted"/>
<evidence type="ECO:0000313" key="3">
    <source>
        <dbReference type="Proteomes" id="UP000242219"/>
    </source>
</evidence>
<evidence type="ECO:0000256" key="1">
    <source>
        <dbReference type="SAM" id="MobiDB-lite"/>
    </source>
</evidence>
<dbReference type="AlphaFoldDB" id="A0A1V6LY40"/>
<accession>A0A1V6LY40</accession>
<dbReference type="Proteomes" id="UP000242219">
    <property type="component" value="Unassembled WGS sequence"/>
</dbReference>
<comment type="caution">
    <text evidence="2">The sequence shown here is derived from an EMBL/GenBank/DDBJ whole genome shotgun (WGS) entry which is preliminary data.</text>
</comment>